<dbReference type="EMBL" id="FOOQ01000010">
    <property type="protein sequence ID" value="SFH05349.1"/>
    <property type="molecule type" value="Genomic_DNA"/>
</dbReference>
<dbReference type="RefSeq" id="WP_177213412.1">
    <property type="nucleotide sequence ID" value="NZ_FOOQ01000010.1"/>
</dbReference>
<evidence type="ECO:0000313" key="4">
    <source>
        <dbReference type="Proteomes" id="UP000198876"/>
    </source>
</evidence>
<evidence type="ECO:0000313" key="3">
    <source>
        <dbReference type="EMBL" id="SFH05349.1"/>
    </source>
</evidence>
<dbReference type="Proteomes" id="UP000198876">
    <property type="component" value="Unassembled WGS sequence"/>
</dbReference>
<keyword evidence="4" id="KW-1185">Reference proteome</keyword>
<keyword evidence="1" id="KW-0862">Zinc</keyword>
<keyword evidence="1" id="KW-0863">Zinc-finger</keyword>
<reference evidence="4" key="1">
    <citation type="submission" date="2016-10" db="EMBL/GenBank/DDBJ databases">
        <authorList>
            <person name="Varghese N."/>
            <person name="Submissions S."/>
        </authorList>
    </citation>
    <scope>NUCLEOTIDE SEQUENCE [LARGE SCALE GENOMIC DNA]</scope>
    <source>
        <strain evidence="4">CGMCC 1.7739</strain>
    </source>
</reference>
<dbReference type="InterPro" id="IPR058431">
    <property type="entry name" value="DUF8118"/>
</dbReference>
<feature type="domain" description="SWIM-type" evidence="2">
    <location>
        <begin position="56"/>
        <end position="91"/>
    </location>
</feature>
<organism evidence="3 4">
    <name type="scientific">Halopelagius inordinatus</name>
    <dbReference type="NCBI Taxonomy" id="553467"/>
    <lineage>
        <taxon>Archaea</taxon>
        <taxon>Methanobacteriati</taxon>
        <taxon>Methanobacteriota</taxon>
        <taxon>Stenosarchaea group</taxon>
        <taxon>Halobacteria</taxon>
        <taxon>Halobacteriales</taxon>
        <taxon>Haloferacaceae</taxon>
    </lineage>
</organism>
<dbReference type="AlphaFoldDB" id="A0A1I2WXJ5"/>
<dbReference type="InterPro" id="IPR007527">
    <property type="entry name" value="Znf_SWIM"/>
</dbReference>
<protein>
    <recommendedName>
        <fullName evidence="2">SWIM-type domain-containing protein</fullName>
    </recommendedName>
</protein>
<dbReference type="GO" id="GO:0008270">
    <property type="term" value="F:zinc ion binding"/>
    <property type="evidence" value="ECO:0007669"/>
    <property type="project" value="UniProtKB-KW"/>
</dbReference>
<accession>A0A1I2WXJ5</accession>
<dbReference type="Pfam" id="PF26435">
    <property type="entry name" value="DUF8118"/>
    <property type="match status" value="1"/>
</dbReference>
<sequence length="196" mass="20709">MCTIESAEVQGIALETDPDARDVRAVTQYLTVLDDAPGVAGADDMYLVVSESGSDYTVDARSGACPCPDSTYNLDDGELCKHARRVAIVRGERAFPAVPVDDVDEQIGIHVPNGVTLADVTASADTLRPLVADGGEIIVAGDDGEILDDDGPTYTFHRETPDVGGARYVRCEECGAECVPADPDRLLHRAGCSGRD</sequence>
<gene>
    <name evidence="3" type="ORF">SAMN04488063_0022</name>
</gene>
<evidence type="ECO:0000259" key="2">
    <source>
        <dbReference type="PROSITE" id="PS50966"/>
    </source>
</evidence>
<dbReference type="PROSITE" id="PS50966">
    <property type="entry name" value="ZF_SWIM"/>
    <property type="match status" value="1"/>
</dbReference>
<keyword evidence="1" id="KW-0479">Metal-binding</keyword>
<dbReference type="STRING" id="553467.SAMN04488063_0022"/>
<evidence type="ECO:0000256" key="1">
    <source>
        <dbReference type="PROSITE-ProRule" id="PRU00325"/>
    </source>
</evidence>
<proteinExistence type="predicted"/>
<dbReference type="OrthoDB" id="142306at2157"/>
<name>A0A1I2WXJ5_9EURY</name>